<keyword evidence="1" id="KW-1133">Transmembrane helix</keyword>
<evidence type="ECO:0000313" key="3">
    <source>
        <dbReference type="Proteomes" id="UP000255549"/>
    </source>
</evidence>
<keyword evidence="3" id="KW-1185">Reference proteome</keyword>
<sequence length="51" mass="5905">MNIIALFIIILLAVVLFRISISIIGFLIRLGLMILVVYLGYQLFLWIATYF</sequence>
<gene>
    <name evidence="2" type="ORF">NCTC11048_01597</name>
</gene>
<dbReference type="RefSeq" id="WP_019169490.1">
    <property type="nucleotide sequence ID" value="NZ_CAIB01000262.1"/>
</dbReference>
<organism evidence="2 3">
    <name type="scientific">Staphylococcus intermedius NCTC 11048</name>
    <dbReference type="NCBI Taxonomy" id="1141106"/>
    <lineage>
        <taxon>Bacteria</taxon>
        <taxon>Bacillati</taxon>
        <taxon>Bacillota</taxon>
        <taxon>Bacilli</taxon>
        <taxon>Bacillales</taxon>
        <taxon>Staphylococcaceae</taxon>
        <taxon>Staphylococcus</taxon>
        <taxon>Staphylococcus intermedius group</taxon>
    </lineage>
</organism>
<dbReference type="EMBL" id="UHDP01000003">
    <property type="protein sequence ID" value="SUM46540.1"/>
    <property type="molecule type" value="Genomic_DNA"/>
</dbReference>
<evidence type="ECO:0000256" key="1">
    <source>
        <dbReference type="SAM" id="Phobius"/>
    </source>
</evidence>
<keyword evidence="1" id="KW-0472">Membrane</keyword>
<feature type="transmembrane region" description="Helical" evidence="1">
    <location>
        <begin position="28"/>
        <end position="48"/>
    </location>
</feature>
<keyword evidence="1" id="KW-0812">Transmembrane</keyword>
<dbReference type="AlphaFoldDB" id="A0A380G864"/>
<reference evidence="2 3" key="1">
    <citation type="submission" date="2018-06" db="EMBL/GenBank/DDBJ databases">
        <authorList>
            <consortium name="Pathogen Informatics"/>
            <person name="Doyle S."/>
        </authorList>
    </citation>
    <scope>NUCLEOTIDE SEQUENCE [LARGE SCALE GENOMIC DNA]</scope>
    <source>
        <strain evidence="3">NCTC 11048</strain>
    </source>
</reference>
<proteinExistence type="predicted"/>
<protein>
    <submittedName>
        <fullName evidence="2">Uncharacterized protein</fullName>
    </submittedName>
</protein>
<dbReference type="Proteomes" id="UP000255549">
    <property type="component" value="Unassembled WGS sequence"/>
</dbReference>
<accession>A0A380G864</accession>
<name>A0A380G864_STAIN</name>
<evidence type="ECO:0000313" key="2">
    <source>
        <dbReference type="EMBL" id="SUM46540.1"/>
    </source>
</evidence>